<proteinExistence type="predicted"/>
<evidence type="ECO:0000313" key="2">
    <source>
        <dbReference type="EMBL" id="ETS87074.1"/>
    </source>
</evidence>
<evidence type="ECO:0000313" key="3">
    <source>
        <dbReference type="Proteomes" id="UP000030651"/>
    </source>
</evidence>
<reference evidence="3" key="1">
    <citation type="journal article" date="2015" name="BMC Genomics">
        <title>Genomic and transcriptomic analysis of the endophytic fungus Pestalotiopsis fici reveals its lifestyle and high potential for synthesis of natural products.</title>
        <authorList>
            <person name="Wang X."/>
            <person name="Zhang X."/>
            <person name="Liu L."/>
            <person name="Xiang M."/>
            <person name="Wang W."/>
            <person name="Sun X."/>
            <person name="Che Y."/>
            <person name="Guo L."/>
            <person name="Liu G."/>
            <person name="Guo L."/>
            <person name="Wang C."/>
            <person name="Yin W.B."/>
            <person name="Stadler M."/>
            <person name="Zhang X."/>
            <person name="Liu X."/>
        </authorList>
    </citation>
    <scope>NUCLEOTIDE SEQUENCE [LARGE SCALE GENOMIC DNA]</scope>
    <source>
        <strain evidence="3">W106-1 / CGMCC3.15140</strain>
    </source>
</reference>
<dbReference type="RefSeq" id="XP_007827674.1">
    <property type="nucleotide sequence ID" value="XM_007829483.1"/>
</dbReference>
<keyword evidence="3" id="KW-1185">Reference proteome</keyword>
<protein>
    <submittedName>
        <fullName evidence="2">Uncharacterized protein</fullName>
    </submittedName>
</protein>
<dbReference type="GeneID" id="19265915"/>
<gene>
    <name evidence="2" type="ORF">PFICI_00902</name>
</gene>
<dbReference type="HOGENOM" id="CLU_1787489_0_0_1"/>
<evidence type="ECO:0000256" key="1">
    <source>
        <dbReference type="SAM" id="MobiDB-lite"/>
    </source>
</evidence>
<dbReference type="OrthoDB" id="4777020at2759"/>
<dbReference type="OMA" id="AMMANET"/>
<dbReference type="EMBL" id="KI912109">
    <property type="protein sequence ID" value="ETS87074.1"/>
    <property type="molecule type" value="Genomic_DNA"/>
</dbReference>
<accession>W3XM55</accession>
<dbReference type="InParanoid" id="W3XM55"/>
<dbReference type="Proteomes" id="UP000030651">
    <property type="component" value="Unassembled WGS sequence"/>
</dbReference>
<dbReference type="AlphaFoldDB" id="W3XM55"/>
<organism evidence="2 3">
    <name type="scientific">Pestalotiopsis fici (strain W106-1 / CGMCC3.15140)</name>
    <dbReference type="NCBI Taxonomy" id="1229662"/>
    <lineage>
        <taxon>Eukaryota</taxon>
        <taxon>Fungi</taxon>
        <taxon>Dikarya</taxon>
        <taxon>Ascomycota</taxon>
        <taxon>Pezizomycotina</taxon>
        <taxon>Sordariomycetes</taxon>
        <taxon>Xylariomycetidae</taxon>
        <taxon>Amphisphaeriales</taxon>
        <taxon>Sporocadaceae</taxon>
        <taxon>Pestalotiopsis</taxon>
    </lineage>
</organism>
<feature type="region of interest" description="Disordered" evidence="1">
    <location>
        <begin position="1"/>
        <end position="25"/>
    </location>
</feature>
<name>W3XM55_PESFW</name>
<sequence>MAPKKKAVTPEGHTDRESDGHSLQVTPPGVETITTVIGQVRERRTQIRQDIRRDFTNDVSQFKTRINQHYEAQETKRMEIARQQIRRLSEAIEKKAACEDKILKMIAMMANETDKLHSIMECVLNARQQLVLEAASSDKYKEKKR</sequence>
<dbReference type="KEGG" id="pfy:PFICI_00902"/>